<dbReference type="Proteomes" id="UP001048976">
    <property type="component" value="Unassembled WGS sequence"/>
</dbReference>
<reference evidence="1" key="1">
    <citation type="submission" date="2021-06" db="EMBL/GenBank/DDBJ databases">
        <title>Updating the genus Pseudomonas: Description of 43 new species and partition of the Pseudomonas putida group.</title>
        <authorList>
            <person name="Girard L."/>
            <person name="Lood C."/>
            <person name="Vandamme P."/>
            <person name="Rokni-Zadeh H."/>
            <person name="Van Noort V."/>
            <person name="Hofte M."/>
            <person name="Lavigne R."/>
            <person name="De Mot R."/>
        </authorList>
    </citation>
    <scope>NUCLEOTIDE SEQUENCE</scope>
    <source>
        <strain evidence="1">SWRI103</strain>
    </source>
</reference>
<name>A0ABS6P601_9PSED</name>
<keyword evidence="2" id="KW-1185">Reference proteome</keyword>
<dbReference type="RefSeq" id="WP_169376931.1">
    <property type="nucleotide sequence ID" value="NZ_JAHSTY010000002.1"/>
</dbReference>
<comment type="caution">
    <text evidence="1">The sequence shown here is derived from an EMBL/GenBank/DDBJ whole genome shotgun (WGS) entry which is preliminary data.</text>
</comment>
<protein>
    <submittedName>
        <fullName evidence="1">Uncharacterized protein</fullName>
    </submittedName>
</protein>
<organism evidence="1 2">
    <name type="scientific">Pseudomonas azadiae</name>
    <dbReference type="NCBI Taxonomy" id="2843612"/>
    <lineage>
        <taxon>Bacteria</taxon>
        <taxon>Pseudomonadati</taxon>
        <taxon>Pseudomonadota</taxon>
        <taxon>Gammaproteobacteria</taxon>
        <taxon>Pseudomonadales</taxon>
        <taxon>Pseudomonadaceae</taxon>
        <taxon>Pseudomonas</taxon>
    </lineage>
</organism>
<proteinExistence type="predicted"/>
<accession>A0ABS6P601</accession>
<evidence type="ECO:0000313" key="2">
    <source>
        <dbReference type="Proteomes" id="UP001048976"/>
    </source>
</evidence>
<sequence>MSPTLHTAANGHLTLDLNEVPDAFWHSLADRLVNQHGFQRVGSPGFGLDEQIHPDFQCADFSLAAGWDIWSGHYLLSDSTAGDAFLQQLFDRLHT</sequence>
<evidence type="ECO:0000313" key="1">
    <source>
        <dbReference type="EMBL" id="MBV4455432.1"/>
    </source>
</evidence>
<dbReference type="EMBL" id="JAHSTY010000002">
    <property type="protein sequence ID" value="MBV4455432.1"/>
    <property type="molecule type" value="Genomic_DNA"/>
</dbReference>
<gene>
    <name evidence="1" type="ORF">KVG91_22890</name>
</gene>